<sequence>MMENEHFSYLLDQELFIVVFTCPHLARLKYYTILCPYQENLAQSCLIGAGLSTAGMQIPGQQLVAVVKNC</sequence>
<protein>
    <submittedName>
        <fullName evidence="1">Uncharacterized protein</fullName>
    </submittedName>
</protein>
<name>A0A0A9HXM8_ARUDO</name>
<organism evidence="1">
    <name type="scientific">Arundo donax</name>
    <name type="common">Giant reed</name>
    <name type="synonym">Donax arundinaceus</name>
    <dbReference type="NCBI Taxonomy" id="35708"/>
    <lineage>
        <taxon>Eukaryota</taxon>
        <taxon>Viridiplantae</taxon>
        <taxon>Streptophyta</taxon>
        <taxon>Embryophyta</taxon>
        <taxon>Tracheophyta</taxon>
        <taxon>Spermatophyta</taxon>
        <taxon>Magnoliopsida</taxon>
        <taxon>Liliopsida</taxon>
        <taxon>Poales</taxon>
        <taxon>Poaceae</taxon>
        <taxon>PACMAD clade</taxon>
        <taxon>Arundinoideae</taxon>
        <taxon>Arundineae</taxon>
        <taxon>Arundo</taxon>
    </lineage>
</organism>
<accession>A0A0A9HXM8</accession>
<reference evidence="1" key="1">
    <citation type="submission" date="2014-09" db="EMBL/GenBank/DDBJ databases">
        <authorList>
            <person name="Magalhaes I.L.F."/>
            <person name="Oliveira U."/>
            <person name="Santos F.R."/>
            <person name="Vidigal T.H.D.A."/>
            <person name="Brescovit A.D."/>
            <person name="Santos A.J."/>
        </authorList>
    </citation>
    <scope>NUCLEOTIDE SEQUENCE</scope>
    <source>
        <tissue evidence="1">Shoot tissue taken approximately 20 cm above the soil surface</tissue>
    </source>
</reference>
<evidence type="ECO:0000313" key="1">
    <source>
        <dbReference type="EMBL" id="JAE39596.1"/>
    </source>
</evidence>
<proteinExistence type="predicted"/>
<reference evidence="1" key="2">
    <citation type="journal article" date="2015" name="Data Brief">
        <title>Shoot transcriptome of the giant reed, Arundo donax.</title>
        <authorList>
            <person name="Barrero R.A."/>
            <person name="Guerrero F.D."/>
            <person name="Moolhuijzen P."/>
            <person name="Goolsby J.A."/>
            <person name="Tidwell J."/>
            <person name="Bellgard S.E."/>
            <person name="Bellgard M.I."/>
        </authorList>
    </citation>
    <scope>NUCLEOTIDE SEQUENCE</scope>
    <source>
        <tissue evidence="1">Shoot tissue taken approximately 20 cm above the soil surface</tissue>
    </source>
</reference>
<dbReference type="EMBL" id="GBRH01158300">
    <property type="protein sequence ID" value="JAE39596.1"/>
    <property type="molecule type" value="Transcribed_RNA"/>
</dbReference>
<dbReference type="AlphaFoldDB" id="A0A0A9HXM8"/>